<dbReference type="EMBL" id="RJVO01000001">
    <property type="protein sequence ID" value="ROH93085.1"/>
    <property type="molecule type" value="Genomic_DNA"/>
</dbReference>
<dbReference type="PANTHER" id="PTHR47861">
    <property type="entry name" value="FKBP-TYPE PEPTIDYL-PROLYL CIS-TRANS ISOMERASE SLYD"/>
    <property type="match status" value="1"/>
</dbReference>
<name>A0A3N0VK51_9GAMM</name>
<feature type="domain" description="PPIase FKBP-type" evidence="11">
    <location>
        <begin position="4"/>
        <end position="80"/>
    </location>
</feature>
<evidence type="ECO:0000256" key="8">
    <source>
        <dbReference type="ARBA" id="ARBA00037071"/>
    </source>
</evidence>
<evidence type="ECO:0000313" key="12">
    <source>
        <dbReference type="EMBL" id="ROH93085.1"/>
    </source>
</evidence>
<keyword evidence="4" id="KW-0963">Cytoplasm</keyword>
<comment type="caution">
    <text evidence="12">The sequence shown here is derived from an EMBL/GenBank/DDBJ whole genome shotgun (WGS) entry which is preliminary data.</text>
</comment>
<dbReference type="InterPro" id="IPR001179">
    <property type="entry name" value="PPIase_FKBP_dom"/>
</dbReference>
<evidence type="ECO:0000256" key="3">
    <source>
        <dbReference type="ARBA" id="ARBA00006577"/>
    </source>
</evidence>
<evidence type="ECO:0000256" key="7">
    <source>
        <dbReference type="ARBA" id="ARBA00023235"/>
    </source>
</evidence>
<evidence type="ECO:0000256" key="6">
    <source>
        <dbReference type="ARBA" id="ARBA00023186"/>
    </source>
</evidence>
<dbReference type="GO" id="GO:0042026">
    <property type="term" value="P:protein refolding"/>
    <property type="evidence" value="ECO:0007669"/>
    <property type="project" value="UniProtKB-ARBA"/>
</dbReference>
<protein>
    <recommendedName>
        <fullName evidence="10">Peptidyl-prolyl cis-trans isomerase</fullName>
        <ecNumber evidence="10">5.2.1.8</ecNumber>
    </recommendedName>
</protein>
<dbReference type="PANTHER" id="PTHR47861:SF3">
    <property type="entry name" value="FKBP-TYPE PEPTIDYL-PROLYL CIS-TRANS ISOMERASE SLYD"/>
    <property type="match status" value="1"/>
</dbReference>
<dbReference type="Gene3D" id="2.40.10.330">
    <property type="match status" value="1"/>
</dbReference>
<evidence type="ECO:0000256" key="5">
    <source>
        <dbReference type="ARBA" id="ARBA00023110"/>
    </source>
</evidence>
<accession>A0A3N0VK51</accession>
<evidence type="ECO:0000256" key="2">
    <source>
        <dbReference type="ARBA" id="ARBA00004496"/>
    </source>
</evidence>
<dbReference type="InterPro" id="IPR046357">
    <property type="entry name" value="PPIase_dom_sf"/>
</dbReference>
<evidence type="ECO:0000313" key="13">
    <source>
        <dbReference type="Proteomes" id="UP000282106"/>
    </source>
</evidence>
<dbReference type="InParanoid" id="A0A3N0VK51"/>
<sequence>MNIGPQCAVSFHYTLTDDAGAVVDSSRGSEPLVYLHGAGNIVPGLEDALSGRGAGEQFKISIAPEQGYGARIEALVQKMPRSMFEGMPGPEIGMQFQAESNMGPVMVTVIAVDDDSVTLDGNHALAGATLHFDVEVVAVRAASAEELEHGHVHGPGSHHH</sequence>
<comment type="catalytic activity">
    <reaction evidence="1 9 10">
        <text>[protein]-peptidylproline (omega=180) = [protein]-peptidylproline (omega=0)</text>
        <dbReference type="Rhea" id="RHEA:16237"/>
        <dbReference type="Rhea" id="RHEA-COMP:10747"/>
        <dbReference type="Rhea" id="RHEA-COMP:10748"/>
        <dbReference type="ChEBI" id="CHEBI:83833"/>
        <dbReference type="ChEBI" id="CHEBI:83834"/>
        <dbReference type="EC" id="5.2.1.8"/>
    </reaction>
</comment>
<dbReference type="GO" id="GO:0003755">
    <property type="term" value="F:peptidyl-prolyl cis-trans isomerase activity"/>
    <property type="evidence" value="ECO:0007669"/>
    <property type="project" value="UniProtKB-UniRule"/>
</dbReference>
<dbReference type="FunCoup" id="A0A3N0VK51">
    <property type="interactions" value="398"/>
</dbReference>
<dbReference type="Proteomes" id="UP000282106">
    <property type="component" value="Unassembled WGS sequence"/>
</dbReference>
<dbReference type="PROSITE" id="PS50059">
    <property type="entry name" value="FKBP_PPIASE"/>
    <property type="match status" value="1"/>
</dbReference>
<comment type="similarity">
    <text evidence="3 10">Belongs to the FKBP-type PPIase family.</text>
</comment>
<gene>
    <name evidence="12" type="ORF">ED208_00670</name>
</gene>
<evidence type="ECO:0000256" key="1">
    <source>
        <dbReference type="ARBA" id="ARBA00000971"/>
    </source>
</evidence>
<dbReference type="AlphaFoldDB" id="A0A3N0VK51"/>
<proteinExistence type="inferred from homology"/>
<keyword evidence="5 9" id="KW-0697">Rotamase</keyword>
<dbReference type="SUPFAM" id="SSF54534">
    <property type="entry name" value="FKBP-like"/>
    <property type="match status" value="1"/>
</dbReference>
<comment type="function">
    <text evidence="8">Also involved in hydrogenase metallocenter assembly, probably by participating in the nickel insertion step. This function in hydrogenase biosynthesis requires chaperone activity and the presence of the metal-binding domain, but not PPIase activity.</text>
</comment>
<evidence type="ECO:0000256" key="9">
    <source>
        <dbReference type="PROSITE-ProRule" id="PRU00277"/>
    </source>
</evidence>
<dbReference type="Pfam" id="PF00254">
    <property type="entry name" value="FKBP_C"/>
    <property type="match status" value="1"/>
</dbReference>
<keyword evidence="13" id="KW-1185">Reference proteome</keyword>
<dbReference type="GO" id="GO:0005737">
    <property type="term" value="C:cytoplasm"/>
    <property type="evidence" value="ECO:0007669"/>
    <property type="project" value="UniProtKB-SubCell"/>
</dbReference>
<evidence type="ECO:0000259" key="11">
    <source>
        <dbReference type="PROSITE" id="PS50059"/>
    </source>
</evidence>
<evidence type="ECO:0000256" key="10">
    <source>
        <dbReference type="RuleBase" id="RU003915"/>
    </source>
</evidence>
<keyword evidence="6" id="KW-0143">Chaperone</keyword>
<keyword evidence="7 9" id="KW-0413">Isomerase</keyword>
<organism evidence="12 13">
    <name type="scientific">Stagnimonas aquatica</name>
    <dbReference type="NCBI Taxonomy" id="2689987"/>
    <lineage>
        <taxon>Bacteria</taxon>
        <taxon>Pseudomonadati</taxon>
        <taxon>Pseudomonadota</taxon>
        <taxon>Gammaproteobacteria</taxon>
        <taxon>Nevskiales</taxon>
        <taxon>Nevskiaceae</taxon>
        <taxon>Stagnimonas</taxon>
    </lineage>
</organism>
<dbReference type="Gene3D" id="3.10.50.40">
    <property type="match status" value="1"/>
</dbReference>
<dbReference type="RefSeq" id="WP_123209937.1">
    <property type="nucleotide sequence ID" value="NZ_RJVO01000001.1"/>
</dbReference>
<evidence type="ECO:0000256" key="4">
    <source>
        <dbReference type="ARBA" id="ARBA00022490"/>
    </source>
</evidence>
<comment type="subcellular location">
    <subcellularLocation>
        <location evidence="2">Cytoplasm</location>
    </subcellularLocation>
</comment>
<dbReference type="EC" id="5.2.1.8" evidence="10"/>
<reference evidence="12 13" key="1">
    <citation type="submission" date="2018-10" db="EMBL/GenBank/DDBJ databases">
        <authorList>
            <person name="Chen W.-M."/>
        </authorList>
    </citation>
    <scope>NUCLEOTIDE SEQUENCE [LARGE SCALE GENOMIC DNA]</scope>
    <source>
        <strain evidence="12 13">THS-13</strain>
    </source>
</reference>
<dbReference type="InterPro" id="IPR048261">
    <property type="entry name" value="SlpA/SlyD-like_ins_sf"/>
</dbReference>